<dbReference type="CDD" id="cd03112">
    <property type="entry name" value="CobW-like"/>
    <property type="match status" value="1"/>
</dbReference>
<gene>
    <name evidence="7" type="primary">yciC_2</name>
    <name evidence="7" type="ORF">Hgul01_04749</name>
</gene>
<sequence>MSEATAIPMTILTGFLGAGKTTLLNRLLSAQHGLKIAVLVNDFGEINIDSQLVVGVENDAVINLANGCICCTIREDLLTTTLELLDREDRPEYIIVEASGVSDPVSVALTFRLPALRSLINLDSIVAVVDAESIHQQREQLIQVVDQITAADLVVINKIDLVDAEQQQRVIAWIQTIVPRARILTAEYGEVPVDLLLGVGQYRIDLQAEAHPTQHQHSEEWQTWNYQTEQPFTMSNLQQAFQQLPTSIFRAKGIVYLAEAPERRAIVQLAGKRASLRLGEPWGATTPYSQIVVIGRSNSFDSAEVTAQFDACLADVEQAPREEILTVAEWRRKYQA</sequence>
<dbReference type="Proteomes" id="UP001428290">
    <property type="component" value="Unassembled WGS sequence"/>
</dbReference>
<comment type="catalytic activity">
    <reaction evidence="5">
        <text>GTP + H2O = GDP + phosphate + H(+)</text>
        <dbReference type="Rhea" id="RHEA:19669"/>
        <dbReference type="ChEBI" id="CHEBI:15377"/>
        <dbReference type="ChEBI" id="CHEBI:15378"/>
        <dbReference type="ChEBI" id="CHEBI:37565"/>
        <dbReference type="ChEBI" id="CHEBI:43474"/>
        <dbReference type="ChEBI" id="CHEBI:58189"/>
    </reaction>
    <physiologicalReaction direction="left-to-right" evidence="5">
        <dbReference type="Rhea" id="RHEA:19670"/>
    </physiologicalReaction>
</comment>
<evidence type="ECO:0000256" key="5">
    <source>
        <dbReference type="ARBA" id="ARBA00049117"/>
    </source>
</evidence>
<proteinExistence type="inferred from homology"/>
<reference evidence="7 8" key="1">
    <citation type="submission" date="2024-02" db="EMBL/GenBank/DDBJ databases">
        <title>Herpetosiphon gulosus NBRC 112829.</title>
        <authorList>
            <person name="Ichikawa N."/>
            <person name="Katano-Makiyama Y."/>
            <person name="Hidaka K."/>
        </authorList>
    </citation>
    <scope>NUCLEOTIDE SEQUENCE [LARGE SCALE GENOMIC DNA]</scope>
    <source>
        <strain evidence="7 8">NBRC 112829</strain>
    </source>
</reference>
<dbReference type="RefSeq" id="WP_345724520.1">
    <property type="nucleotide sequence ID" value="NZ_BAABRU010000027.1"/>
</dbReference>
<name>A0ABP9X6A0_9CHLR</name>
<keyword evidence="1" id="KW-0547">Nucleotide-binding</keyword>
<protein>
    <submittedName>
        <fullName evidence="7">Metal chaperone YciC</fullName>
    </submittedName>
</protein>
<evidence type="ECO:0000313" key="8">
    <source>
        <dbReference type="Proteomes" id="UP001428290"/>
    </source>
</evidence>
<dbReference type="InterPro" id="IPR003495">
    <property type="entry name" value="CobW/HypB/UreG_nucleotide-bd"/>
</dbReference>
<comment type="caution">
    <text evidence="7">The sequence shown here is derived from an EMBL/GenBank/DDBJ whole genome shotgun (WGS) entry which is preliminary data.</text>
</comment>
<dbReference type="Pfam" id="PF07683">
    <property type="entry name" value="CobW_C"/>
    <property type="match status" value="1"/>
</dbReference>
<dbReference type="InterPro" id="IPR011629">
    <property type="entry name" value="CobW-like_C"/>
</dbReference>
<keyword evidence="3" id="KW-0143">Chaperone</keyword>
<dbReference type="Pfam" id="PF02492">
    <property type="entry name" value="cobW"/>
    <property type="match status" value="1"/>
</dbReference>
<evidence type="ECO:0000259" key="6">
    <source>
        <dbReference type="SMART" id="SM00833"/>
    </source>
</evidence>
<dbReference type="InterPro" id="IPR027417">
    <property type="entry name" value="P-loop_NTPase"/>
</dbReference>
<dbReference type="EMBL" id="BAABRU010000027">
    <property type="protein sequence ID" value="GAA5530925.1"/>
    <property type="molecule type" value="Genomic_DNA"/>
</dbReference>
<dbReference type="InterPro" id="IPR051316">
    <property type="entry name" value="Zinc-reg_GTPase_activator"/>
</dbReference>
<evidence type="ECO:0000256" key="4">
    <source>
        <dbReference type="ARBA" id="ARBA00034320"/>
    </source>
</evidence>
<dbReference type="InterPro" id="IPR036627">
    <property type="entry name" value="CobW-likC_sf"/>
</dbReference>
<dbReference type="Gene3D" id="3.40.50.300">
    <property type="entry name" value="P-loop containing nucleotide triphosphate hydrolases"/>
    <property type="match status" value="1"/>
</dbReference>
<dbReference type="SMART" id="SM00833">
    <property type="entry name" value="CobW_C"/>
    <property type="match status" value="1"/>
</dbReference>
<dbReference type="PANTHER" id="PTHR13748">
    <property type="entry name" value="COBW-RELATED"/>
    <property type="match status" value="1"/>
</dbReference>
<feature type="domain" description="CobW C-terminal" evidence="6">
    <location>
        <begin position="221"/>
        <end position="313"/>
    </location>
</feature>
<keyword evidence="2" id="KW-0378">Hydrolase</keyword>
<accession>A0ABP9X6A0</accession>
<comment type="similarity">
    <text evidence="4">Belongs to the SIMIBI class G3E GTPase family. ZNG1 subfamily.</text>
</comment>
<keyword evidence="8" id="KW-1185">Reference proteome</keyword>
<organism evidence="7 8">
    <name type="scientific">Herpetosiphon gulosus</name>
    <dbReference type="NCBI Taxonomy" id="1973496"/>
    <lineage>
        <taxon>Bacteria</taxon>
        <taxon>Bacillati</taxon>
        <taxon>Chloroflexota</taxon>
        <taxon>Chloroflexia</taxon>
        <taxon>Herpetosiphonales</taxon>
        <taxon>Herpetosiphonaceae</taxon>
        <taxon>Herpetosiphon</taxon>
    </lineage>
</organism>
<evidence type="ECO:0000313" key="7">
    <source>
        <dbReference type="EMBL" id="GAA5530925.1"/>
    </source>
</evidence>
<evidence type="ECO:0000256" key="1">
    <source>
        <dbReference type="ARBA" id="ARBA00022741"/>
    </source>
</evidence>
<dbReference type="Gene3D" id="3.30.1220.10">
    <property type="entry name" value="CobW-like, C-terminal domain"/>
    <property type="match status" value="1"/>
</dbReference>
<evidence type="ECO:0000256" key="2">
    <source>
        <dbReference type="ARBA" id="ARBA00022801"/>
    </source>
</evidence>
<dbReference type="SUPFAM" id="SSF90002">
    <property type="entry name" value="Hypothetical protein YjiA, C-terminal domain"/>
    <property type="match status" value="1"/>
</dbReference>
<evidence type="ECO:0000256" key="3">
    <source>
        <dbReference type="ARBA" id="ARBA00023186"/>
    </source>
</evidence>
<dbReference type="SUPFAM" id="SSF52540">
    <property type="entry name" value="P-loop containing nucleoside triphosphate hydrolases"/>
    <property type="match status" value="1"/>
</dbReference>